<name>A0A1D2VBM8_9ASCO</name>
<dbReference type="Pfam" id="PF26153">
    <property type="entry name" value="LEA-2L_5"/>
    <property type="match status" value="1"/>
</dbReference>
<feature type="transmembrane region" description="Helical" evidence="1">
    <location>
        <begin position="122"/>
        <end position="144"/>
    </location>
</feature>
<evidence type="ECO:0000256" key="1">
    <source>
        <dbReference type="SAM" id="Phobius"/>
    </source>
</evidence>
<keyword evidence="4" id="KW-1185">Reference proteome</keyword>
<dbReference type="AlphaFoldDB" id="A0A1D2VBM8"/>
<dbReference type="Proteomes" id="UP000095038">
    <property type="component" value="Unassembled WGS sequence"/>
</dbReference>
<protein>
    <recommendedName>
        <fullName evidence="2">Tag1-like fifth Ig-like domain-containing protein</fullName>
    </recommendedName>
</protein>
<dbReference type="InterPro" id="IPR059066">
    <property type="entry name" value="Ig_Tag1-like_5th"/>
</dbReference>
<sequence>MANTNSDSYKYILFDNINSSVITNSHISKPKTNSVNVNEQTPLISTSQLFLHTLISNNYSKNASDGNSNGLHASTYSSSYSNSRSGTNNISRINHRNDANHIILLENSKNSIISKIFKSLNFFFVLFSSLALIAAASLITFTYLNQDSLQECFSSSTVIEPDFLNTKITLNDNGFVLKTSLNLTFDYSKILNADSKSNSLVSFDENLETSIQSTSIDNPFDKKKIYYYIIKTITDLISPITIIPLDSIKLSAQFQNNNYQFSSLNFLNNNSFEINLKDNQTNFLSPEVNSEIYPNSTMEILSDLIDYYLLNPNNTIYKINANMKGDFLLTWSFVSFNYHAFYQKDIKLDLKLLNNYQNYFPNLNISNIFNPTKDIDIVDFSIYNTSDSLITNLQTNITYHDLPGLKYYLDQNDIFLDSSNWVISLPDQNHDRLIPLTKIFIHPIEFSTGLSSFCINLTSTINSLDPRLLQNNISNSDNMIGAIEASKTDSQISLLNQFIFNIMNRERFSIYVNGENEVHDIFNFKIELPNWFKQISNRLHIPLTINYPVVDLFLPKNNNTNDTSSSINMKSVIKDAELIDVSITLPKSSLPILDLDLILIVQFPQSLTNLEFDLNKFKTEKLILSYECIDNKSLGFVMDEWQDVIIHDFIFSNDHYNQKIVELKLRNLQIDLFDPDVISYLIKKFILKQDGVDDNNKADLVFIDSVFDINLSLPSIFPLSNSEFQEFDNLPVNLNCNITTIFNESSNNTIGDYISNLTVIIDKITYIDSNSDNFLLLELDIKVFNPFNSSFSFNLPKENQIFIQYKYNNTILGEVYFNNITVEASNLFQFSFFFKVNQIDVYHQENKLLLAEFLSRFVSNTNDTNPVVQLQGKEITNYDDDRVTKVLKAIEVAVPLPDFRNSLASTRYSNMISSDDEKGFILSVTLHIFSSEIECEVYNPVQNQNLELNIVEGKAYYEETELGKLRDKNVKMVIPPGVYKTPRIPIVVNKGIASNILKKALNGELKVKTVCQFLMKLGNFEVQLKYIGTDMATDIRI</sequence>
<reference evidence="4" key="1">
    <citation type="submission" date="2016-05" db="EMBL/GenBank/DDBJ databases">
        <title>Comparative genomics of biotechnologically important yeasts.</title>
        <authorList>
            <consortium name="DOE Joint Genome Institute"/>
            <person name="Riley R."/>
            <person name="Haridas S."/>
            <person name="Wolfe K.H."/>
            <person name="Lopes M.R."/>
            <person name="Hittinger C.T."/>
            <person name="Goker M."/>
            <person name="Salamov A."/>
            <person name="Wisecaver J."/>
            <person name="Long T.M."/>
            <person name="Aerts A.L."/>
            <person name="Barry K."/>
            <person name="Choi C."/>
            <person name="Clum A."/>
            <person name="Coughlan A.Y."/>
            <person name="Deshpande S."/>
            <person name="Douglass A.P."/>
            <person name="Hanson S.J."/>
            <person name="Klenk H.-P."/>
            <person name="Labutti K."/>
            <person name="Lapidus A."/>
            <person name="Lindquist E."/>
            <person name="Lipzen A."/>
            <person name="Meier-Kolthoff J.P."/>
            <person name="Ohm R.A."/>
            <person name="Otillar R.P."/>
            <person name="Pangilinan J."/>
            <person name="Peng Y."/>
            <person name="Rokas A."/>
            <person name="Rosa C.A."/>
            <person name="Scheuner C."/>
            <person name="Sibirny A.A."/>
            <person name="Slot J.C."/>
            <person name="Stielow J.B."/>
            <person name="Sun H."/>
            <person name="Kurtzman C.P."/>
            <person name="Blackwell M."/>
            <person name="Grigoriev I.V."/>
            <person name="Jeffries T.W."/>
        </authorList>
    </citation>
    <scope>NUCLEOTIDE SEQUENCE [LARGE SCALE GENOMIC DNA]</scope>
    <source>
        <strain evidence="4">DSM 1968</strain>
    </source>
</reference>
<dbReference type="GeneID" id="30965663"/>
<dbReference type="RefSeq" id="XP_020045322.1">
    <property type="nucleotide sequence ID" value="XM_020192027.1"/>
</dbReference>
<accession>A0A1D2VBM8</accession>
<feature type="domain" description="Tag1-like fifth Ig-like" evidence="2">
    <location>
        <begin position="914"/>
        <end position="1024"/>
    </location>
</feature>
<keyword evidence="1" id="KW-0812">Transmembrane</keyword>
<keyword evidence="1" id="KW-0472">Membrane</keyword>
<proteinExistence type="predicted"/>
<evidence type="ECO:0000313" key="4">
    <source>
        <dbReference type="Proteomes" id="UP000095038"/>
    </source>
</evidence>
<evidence type="ECO:0000259" key="2">
    <source>
        <dbReference type="Pfam" id="PF26153"/>
    </source>
</evidence>
<organism evidence="3 4">
    <name type="scientific">Ascoidea rubescens DSM 1968</name>
    <dbReference type="NCBI Taxonomy" id="1344418"/>
    <lineage>
        <taxon>Eukaryota</taxon>
        <taxon>Fungi</taxon>
        <taxon>Dikarya</taxon>
        <taxon>Ascomycota</taxon>
        <taxon>Saccharomycotina</taxon>
        <taxon>Saccharomycetes</taxon>
        <taxon>Ascoideaceae</taxon>
        <taxon>Ascoidea</taxon>
    </lineage>
</organism>
<dbReference type="InParanoid" id="A0A1D2VBM8"/>
<dbReference type="EMBL" id="KV454488">
    <property type="protein sequence ID" value="ODV59015.1"/>
    <property type="molecule type" value="Genomic_DNA"/>
</dbReference>
<dbReference type="OrthoDB" id="5596576at2759"/>
<keyword evidence="1" id="KW-1133">Transmembrane helix</keyword>
<gene>
    <name evidence="3" type="ORF">ASCRUDRAFT_72095</name>
</gene>
<evidence type="ECO:0000313" key="3">
    <source>
        <dbReference type="EMBL" id="ODV59015.1"/>
    </source>
</evidence>